<feature type="domain" description="SGNH hydrolase-type esterase" evidence="3">
    <location>
        <begin position="51"/>
        <end position="268"/>
    </location>
</feature>
<dbReference type="GO" id="GO:0016787">
    <property type="term" value="F:hydrolase activity"/>
    <property type="evidence" value="ECO:0007669"/>
    <property type="project" value="UniProtKB-KW"/>
</dbReference>
<keyword evidence="5" id="KW-1185">Reference proteome</keyword>
<evidence type="ECO:0000256" key="1">
    <source>
        <dbReference type="SAM" id="MobiDB-lite"/>
    </source>
</evidence>
<sequence>MRGSLVAAARQRFALPVVAVAVAAGLTACDDEPSRPSPVAHVLGEGDQYVALGDSYTAAVNTGPVATTNGCANSTVNYPHRIADATGMDLVDNSCGGATTDALTLPQPLGPDREHPPQLDDVDEDTDLVTIRLGANDDDMYLRIIQCAQFFGAEASGTPCADADAAKGEDALPLALADLEDSLVDGLEEIEARGPNARIIVIGYPHVIPEEGTCELLPLPADDYAYARRIIDGLNTALESAADEAGVTFIDMYAVSEGHDICGAEPWVAGAAIAPPGATAWHPYAAESQAVAELVLDELEEE</sequence>
<proteinExistence type="predicted"/>
<dbReference type="EC" id="3.1.-.-" evidence="4"/>
<feature type="chain" id="PRO_5045348587" evidence="2">
    <location>
        <begin position="20"/>
        <end position="302"/>
    </location>
</feature>
<name>A0ABZ0ZQC3_9ACTN</name>
<dbReference type="CDD" id="cd01823">
    <property type="entry name" value="SEST_like"/>
    <property type="match status" value="1"/>
</dbReference>
<evidence type="ECO:0000259" key="3">
    <source>
        <dbReference type="Pfam" id="PF13472"/>
    </source>
</evidence>
<dbReference type="InterPro" id="IPR037460">
    <property type="entry name" value="SEST-like"/>
</dbReference>
<dbReference type="Gene3D" id="3.40.50.1110">
    <property type="entry name" value="SGNH hydrolase"/>
    <property type="match status" value="1"/>
</dbReference>
<accession>A0ABZ0ZQC3</accession>
<keyword evidence="2" id="KW-0732">Signal</keyword>
<dbReference type="Pfam" id="PF13472">
    <property type="entry name" value="Lipase_GDSL_2"/>
    <property type="match status" value="1"/>
</dbReference>
<gene>
    <name evidence="4" type="ORF">SHK19_18595</name>
</gene>
<reference evidence="5" key="1">
    <citation type="submission" date="2023-12" db="EMBL/GenBank/DDBJ databases">
        <title>Novel species in genus Nocardioides.</title>
        <authorList>
            <person name="Zhou H."/>
        </authorList>
    </citation>
    <scope>NUCLEOTIDE SEQUENCE [LARGE SCALE GENOMIC DNA]</scope>
    <source>
        <strain evidence="5">HM61</strain>
    </source>
</reference>
<feature type="signal peptide" evidence="2">
    <location>
        <begin position="1"/>
        <end position="19"/>
    </location>
</feature>
<keyword evidence="4" id="KW-0378">Hydrolase</keyword>
<protein>
    <submittedName>
        <fullName evidence="4">SGNH/GDSL hydrolase family protein</fullName>
        <ecNumber evidence="4">3.1.-.-</ecNumber>
    </submittedName>
</protein>
<dbReference type="InterPro" id="IPR013830">
    <property type="entry name" value="SGNH_hydro"/>
</dbReference>
<evidence type="ECO:0000313" key="5">
    <source>
        <dbReference type="Proteomes" id="UP001327225"/>
    </source>
</evidence>
<organism evidence="4 5">
    <name type="scientific">Nocardioides bizhenqiangii</name>
    <dbReference type="NCBI Taxonomy" id="3095076"/>
    <lineage>
        <taxon>Bacteria</taxon>
        <taxon>Bacillati</taxon>
        <taxon>Actinomycetota</taxon>
        <taxon>Actinomycetes</taxon>
        <taxon>Propionibacteriales</taxon>
        <taxon>Nocardioidaceae</taxon>
        <taxon>Nocardioides</taxon>
    </lineage>
</organism>
<evidence type="ECO:0000256" key="2">
    <source>
        <dbReference type="SAM" id="SignalP"/>
    </source>
</evidence>
<dbReference type="EMBL" id="CP141059">
    <property type="protein sequence ID" value="WQQ25964.1"/>
    <property type="molecule type" value="Genomic_DNA"/>
</dbReference>
<dbReference type="PANTHER" id="PTHR37981">
    <property type="entry name" value="LIPASE 2"/>
    <property type="match status" value="1"/>
</dbReference>
<dbReference type="Proteomes" id="UP001327225">
    <property type="component" value="Chromosome"/>
</dbReference>
<evidence type="ECO:0000313" key="4">
    <source>
        <dbReference type="EMBL" id="WQQ25964.1"/>
    </source>
</evidence>
<dbReference type="RefSeq" id="WP_322937119.1">
    <property type="nucleotide sequence ID" value="NZ_CP141059.1"/>
</dbReference>
<dbReference type="PANTHER" id="PTHR37981:SF1">
    <property type="entry name" value="SGNH HYDROLASE-TYPE ESTERASE DOMAIN-CONTAINING PROTEIN"/>
    <property type="match status" value="1"/>
</dbReference>
<feature type="region of interest" description="Disordered" evidence="1">
    <location>
        <begin position="101"/>
        <end position="122"/>
    </location>
</feature>
<dbReference type="InterPro" id="IPR036514">
    <property type="entry name" value="SGNH_hydro_sf"/>
</dbReference>
<dbReference type="SUPFAM" id="SSF52266">
    <property type="entry name" value="SGNH hydrolase"/>
    <property type="match status" value="1"/>
</dbReference>
<dbReference type="PROSITE" id="PS51257">
    <property type="entry name" value="PROKAR_LIPOPROTEIN"/>
    <property type="match status" value="1"/>
</dbReference>